<dbReference type="EMBL" id="PIUM01000032">
    <property type="protein sequence ID" value="PKU22446.1"/>
    <property type="molecule type" value="Genomic_DNA"/>
</dbReference>
<sequence>MMNVDGSAGCTGSHALNLRGWGGRPAIFPRSDRPSFRRYTLSTVAVAALLACSSPVLAAPQGGTVASGTAAISSSGTTTNIDQSTGKAIINWQSFSVGSAETVNFNQPSVSAVTLNRVIGNEQSVINGALNANGKVFLVNSAGVLIGKGASVNTAGFVASTLDITNDDFNAGNYVFRGSSSTGVINLGTITATDGGYVVLMGKTVSNQGVIVATKGTVALAGGDQITLNFNGDSLLSVSVDQGTLDALVENRQAIYADGGKVILTAKAADDLLSAQVNNDGLIQARTIGDLKGDISLYAHGGTTTVAGTLDASAPNGGDGGAIETSGDKVKIADSAVVTTKAATGKTGTWLIDPDGFTIGTGGDMTGTALTNALVNNSMTISSTSGSGSDGNINVNEAVSWSANTLTLNATHNIYVNAAMTATGTASLAANYGTGTNADGTPYGLYTLQSSSAGTFAGQIYFSGSGAVIINSQLYTVINTAADLQTAIDTVNADTSIPRYYVLGATFSPASDIGAGSSFNGFTGVFNGLGHVIQTRNNYYQGTGLFATISEGSVVSNLGLTYAQVAETSVATSAVGILANVNHGDVINDFVSAGSTIYYFKNGSITVVGGLVGENYGLIAQSYYMGYIYEDAVSAALSATVTNQIIGGLVGINEAGGSILDSSSRSVSSSYYIYSSSSNSSIKYAGGLVGENFGTIERSYTGLPTTLSSTTGSVGAFVGLNGSTGTIDQCYAYDSYAAKYYKAPFLAGFVWENDGTITNSYTTALSTSASANQTWNAGFVGVNTGTGTISNSYATEYSNANTANTARYGFVETNTGTITNADWYATYASGGVTVSDSATGVTQLTSPTTSSLYDGFSSSDWALSASGLPILKNILIYVTSSGVTYGTAISAATLGLTVTGLQGGDTASNLLASTDSGYVDAGIWDAESLLSGSTYTNIKGLVTVKPKALTAVITEKTYDGTTAATVSGWSGLVNGQTLDVVSSASFGDANAGTGKAVTLSGITISDGTGKASNYTINSSATGAIDKATLTAIVTAANKTYDGTTTDAASVALSGLVSSDSGSVAASGTAAFASANAGTWTVTVSGITLSGSAASNYTVASTTATTTATINPLVVQLTGIKADDGKTTDSATNLSVANIVSGDTLTLSGAVSVASTATGFVGYAAISDVSGLTLGGSSASNYSMTGATGSVAVGPVNLVLSNIVKGTASITSSGTTTTVTTSDKAIINWLEFNVLSGTTVKFVEPNASSVVLNRVTSGLTTSILGTLTANGRVFIVNSNGIVFGSGSSVNVAGLVASTLDISDSNFNSGNYLFTLASGSGSVVNQGDIIISDGGFAVLVSGGGVSESGSLTVGGGKALFVSADNLTLALDSSGLGLNTYAIANPAGTTEVSGVVNVSLTGGTGGLVEMAGSSVSYAADWTPTTGSDGTWSLSLPTISIGNGGTFSSDYVESNLATRNFKLNALSGDLTVNDAITWDADTTLTLSATNNITINKSITATGASAGLVMNYGGNYNILTPATYSGVVLDASGMPLLDANGKPIANTAPAGTEYASITLSGSNASLAMNGNVYTLIHSMSQLDSLDGYNSITGKYYDPANGSYDLTTAAYNSVTGKYYDVVTGLYDLSSSGPSPLIGYYALAQDLSATGITYTSAPIGTLSGTLAGLGHTISDLTVNDTAGNGNAALIGTLNGGGASLATIRDLGLVDVTITSASASSYDGALVGSSNHGTINNVYVKNGTVSSLGQYIGGLVGSNSGGAITDASLENVTVSGLAYIGGLAGSSSGTITDSSVNATVSAAMGSAGQGSNDIGGVVGSNSGTISGVWYNTVVNTDNSQDVGGVVGYNTGTINGVGGFTYMKISWSATNGTDGQYYGGVIGNNQGGTLENFNVQGSMAVTQSGVYLIYDVGGAVGYNWNGTVAHGNTGVDLTTSGGVYDIGAGVGLNWGGNVSDVHGSGQGFSEAIGSNVGNGQVTGNTYVDPSSGNGNNGNGGNGNNGNGGNDDSSSGGNEDTAVALQARGEDAVSTGSGIVSAVQAQPGMSVAVMTMVGPFHPDRAVSDNISFNDTASYSADIKSIEVNGVRYNLDDGGPTGGNSGGGGGEKSDDDQKNK</sequence>
<feature type="compositionally biased region" description="Gly residues" evidence="4">
    <location>
        <begin position="1981"/>
        <end position="1995"/>
    </location>
</feature>
<dbReference type="InterPro" id="IPR008638">
    <property type="entry name" value="FhaB/CdiA-like_TPS"/>
</dbReference>
<keyword evidence="3" id="KW-0732">Signal</keyword>
<dbReference type="Proteomes" id="UP000233293">
    <property type="component" value="Unassembled WGS sequence"/>
</dbReference>
<evidence type="ECO:0000256" key="1">
    <source>
        <dbReference type="ARBA" id="ARBA00004613"/>
    </source>
</evidence>
<dbReference type="SUPFAM" id="SSF51126">
    <property type="entry name" value="Pectin lyase-like"/>
    <property type="match status" value="2"/>
</dbReference>
<feature type="compositionally biased region" description="Basic and acidic residues" evidence="4">
    <location>
        <begin position="2096"/>
        <end position="2105"/>
    </location>
</feature>
<keyword evidence="7" id="KW-1185">Reference proteome</keyword>
<organism evidence="6 7">
    <name type="scientific">Telmatospirillum siberiense</name>
    <dbReference type="NCBI Taxonomy" id="382514"/>
    <lineage>
        <taxon>Bacteria</taxon>
        <taxon>Pseudomonadati</taxon>
        <taxon>Pseudomonadota</taxon>
        <taxon>Alphaproteobacteria</taxon>
        <taxon>Rhodospirillales</taxon>
        <taxon>Rhodospirillaceae</taxon>
        <taxon>Telmatospirillum</taxon>
    </lineage>
</organism>
<gene>
    <name evidence="6" type="ORF">CWS72_21845</name>
</gene>
<dbReference type="PANTHER" id="PTHR12338:SF8">
    <property type="entry name" value="HEME_HEMOPEXIN-BINDING PROTEIN"/>
    <property type="match status" value="1"/>
</dbReference>
<dbReference type="PANTHER" id="PTHR12338">
    <property type="entry name" value="AUTOTRANSPORTER"/>
    <property type="match status" value="1"/>
</dbReference>
<dbReference type="InterPro" id="IPR050909">
    <property type="entry name" value="Bact_Autotransporter_VF"/>
</dbReference>
<reference evidence="7" key="1">
    <citation type="submission" date="2017-12" db="EMBL/GenBank/DDBJ databases">
        <title>Draft genome sequence of Telmatospirillum siberiense 26-4b1T, an acidotolerant peatland alphaproteobacterium potentially involved in sulfur cycling.</title>
        <authorList>
            <person name="Hausmann B."/>
            <person name="Pjevac P."/>
            <person name="Schreck K."/>
            <person name="Herbold C.W."/>
            <person name="Daims H."/>
            <person name="Wagner M."/>
            <person name="Pester M."/>
            <person name="Loy A."/>
        </authorList>
    </citation>
    <scope>NUCLEOTIDE SEQUENCE [LARGE SCALE GENOMIC DNA]</scope>
    <source>
        <strain evidence="7">26-4b1</strain>
    </source>
</reference>
<dbReference type="NCBIfam" id="TIGR01901">
    <property type="entry name" value="adhes_NPXG"/>
    <property type="match status" value="2"/>
</dbReference>
<dbReference type="Gene3D" id="2.160.20.110">
    <property type="match status" value="2"/>
</dbReference>
<evidence type="ECO:0000259" key="5">
    <source>
        <dbReference type="SMART" id="SM00912"/>
    </source>
</evidence>
<protein>
    <recommendedName>
        <fullName evidence="5">Filamentous haemagglutinin FhaB/tRNA nuclease CdiA-like TPS domain-containing protein</fullName>
    </recommendedName>
</protein>
<comment type="subcellular location">
    <subcellularLocation>
        <location evidence="1">Secreted</location>
    </subcellularLocation>
</comment>
<dbReference type="InterPro" id="IPR041248">
    <property type="entry name" value="YDG"/>
</dbReference>
<dbReference type="SMART" id="SM00912">
    <property type="entry name" value="Haemagg_act"/>
    <property type="match status" value="2"/>
</dbReference>
<evidence type="ECO:0000256" key="2">
    <source>
        <dbReference type="ARBA" id="ARBA00022525"/>
    </source>
</evidence>
<evidence type="ECO:0000313" key="7">
    <source>
        <dbReference type="Proteomes" id="UP000233293"/>
    </source>
</evidence>
<dbReference type="OrthoDB" id="1776524at2"/>
<proteinExistence type="predicted"/>
<feature type="region of interest" description="Disordered" evidence="4">
    <location>
        <begin position="1959"/>
        <end position="2005"/>
    </location>
</feature>
<feature type="compositionally biased region" description="Polar residues" evidence="4">
    <location>
        <begin position="1962"/>
        <end position="1975"/>
    </location>
</feature>
<name>A0A2N3PPW9_9PROT</name>
<evidence type="ECO:0000256" key="4">
    <source>
        <dbReference type="SAM" id="MobiDB-lite"/>
    </source>
</evidence>
<evidence type="ECO:0000313" key="6">
    <source>
        <dbReference type="EMBL" id="PKU22446.1"/>
    </source>
</evidence>
<comment type="caution">
    <text evidence="6">The sequence shown here is derived from an EMBL/GenBank/DDBJ whole genome shotgun (WGS) entry which is preliminary data.</text>
</comment>
<keyword evidence="2" id="KW-0964">Secreted</keyword>
<accession>A0A2N3PPW9</accession>
<dbReference type="InterPro" id="IPR012334">
    <property type="entry name" value="Pectin_lyas_fold"/>
</dbReference>
<feature type="compositionally biased region" description="Gly residues" evidence="4">
    <location>
        <begin position="2084"/>
        <end position="2095"/>
    </location>
</feature>
<dbReference type="Gene3D" id="2.160.20.10">
    <property type="entry name" value="Single-stranded right-handed beta-helix, Pectin lyase-like"/>
    <property type="match status" value="2"/>
</dbReference>
<feature type="domain" description="Filamentous haemagglutinin FhaB/tRNA nuclease CdiA-like TPS" evidence="5">
    <location>
        <begin position="56"/>
        <end position="168"/>
    </location>
</feature>
<dbReference type="Pfam" id="PF18657">
    <property type="entry name" value="YDG"/>
    <property type="match status" value="2"/>
</dbReference>
<evidence type="ECO:0000256" key="3">
    <source>
        <dbReference type="ARBA" id="ARBA00022729"/>
    </source>
</evidence>
<dbReference type="InterPro" id="IPR011050">
    <property type="entry name" value="Pectin_lyase_fold/virulence"/>
</dbReference>
<dbReference type="GO" id="GO:0005576">
    <property type="term" value="C:extracellular region"/>
    <property type="evidence" value="ECO:0007669"/>
    <property type="project" value="UniProtKB-SubCell"/>
</dbReference>
<feature type="domain" description="Filamentous haemagglutinin FhaB/tRNA nuclease CdiA-like TPS" evidence="5">
    <location>
        <begin position="1194"/>
        <end position="1304"/>
    </location>
</feature>
<feature type="region of interest" description="Disordered" evidence="4">
    <location>
        <begin position="2078"/>
        <end position="2105"/>
    </location>
</feature>
<dbReference type="Pfam" id="PF05860">
    <property type="entry name" value="TPS"/>
    <property type="match status" value="2"/>
</dbReference>